<dbReference type="Ensembl" id="ENSCINT00000019856.3">
    <property type="protein sequence ID" value="ENSCINP00000019856.3"/>
    <property type="gene ID" value="ENSCING00000009774.3"/>
</dbReference>
<evidence type="ECO:0000313" key="2">
    <source>
        <dbReference type="Proteomes" id="UP000008144"/>
    </source>
</evidence>
<accession>F6ZSW4</accession>
<dbReference type="HOGENOM" id="CLU_1829657_0_0_1"/>
<proteinExistence type="predicted"/>
<dbReference type="Proteomes" id="UP000008144">
    <property type="component" value="Chromosome 11"/>
</dbReference>
<reference evidence="2" key="1">
    <citation type="journal article" date="2002" name="Science">
        <title>The draft genome of Ciona intestinalis: insights into chordate and vertebrate origins.</title>
        <authorList>
            <person name="Dehal P."/>
            <person name="Satou Y."/>
            <person name="Campbell R.K."/>
            <person name="Chapman J."/>
            <person name="Degnan B."/>
            <person name="De Tomaso A."/>
            <person name="Davidson B."/>
            <person name="Di Gregorio A."/>
            <person name="Gelpke M."/>
            <person name="Goodstein D.M."/>
            <person name="Harafuji N."/>
            <person name="Hastings K.E."/>
            <person name="Ho I."/>
            <person name="Hotta K."/>
            <person name="Huang W."/>
            <person name="Kawashima T."/>
            <person name="Lemaire P."/>
            <person name="Martinez D."/>
            <person name="Meinertzhagen I.A."/>
            <person name="Necula S."/>
            <person name="Nonaka M."/>
            <person name="Putnam N."/>
            <person name="Rash S."/>
            <person name="Saiga H."/>
            <person name="Satake M."/>
            <person name="Terry A."/>
            <person name="Yamada L."/>
            <person name="Wang H.G."/>
            <person name="Awazu S."/>
            <person name="Azumi K."/>
            <person name="Boore J."/>
            <person name="Branno M."/>
            <person name="Chin-Bow S."/>
            <person name="DeSantis R."/>
            <person name="Doyle S."/>
            <person name="Francino P."/>
            <person name="Keys D.N."/>
            <person name="Haga S."/>
            <person name="Hayashi H."/>
            <person name="Hino K."/>
            <person name="Imai K.S."/>
            <person name="Inaba K."/>
            <person name="Kano S."/>
            <person name="Kobayashi K."/>
            <person name="Kobayashi M."/>
            <person name="Lee B.I."/>
            <person name="Makabe K.W."/>
            <person name="Manohar C."/>
            <person name="Matassi G."/>
            <person name="Medina M."/>
            <person name="Mochizuki Y."/>
            <person name="Mount S."/>
            <person name="Morishita T."/>
            <person name="Miura S."/>
            <person name="Nakayama A."/>
            <person name="Nishizaka S."/>
            <person name="Nomoto H."/>
            <person name="Ohta F."/>
            <person name="Oishi K."/>
            <person name="Rigoutsos I."/>
            <person name="Sano M."/>
            <person name="Sasaki A."/>
            <person name="Sasakura Y."/>
            <person name="Shoguchi E."/>
            <person name="Shin-i T."/>
            <person name="Spagnuolo A."/>
            <person name="Stainier D."/>
            <person name="Suzuki M.M."/>
            <person name="Tassy O."/>
            <person name="Takatori N."/>
            <person name="Tokuoka M."/>
            <person name="Yagi K."/>
            <person name="Yoshizaki F."/>
            <person name="Wada S."/>
            <person name="Zhang C."/>
            <person name="Hyatt P.D."/>
            <person name="Larimer F."/>
            <person name="Detter C."/>
            <person name="Doggett N."/>
            <person name="Glavina T."/>
            <person name="Hawkins T."/>
            <person name="Richardson P."/>
            <person name="Lucas S."/>
            <person name="Kohara Y."/>
            <person name="Levine M."/>
            <person name="Satoh N."/>
            <person name="Rokhsar D.S."/>
        </authorList>
    </citation>
    <scope>NUCLEOTIDE SEQUENCE [LARGE SCALE GENOMIC DNA]</scope>
</reference>
<dbReference type="InParanoid" id="F6ZSW4"/>
<evidence type="ECO:0000313" key="1">
    <source>
        <dbReference type="Ensembl" id="ENSCINP00000019856.3"/>
    </source>
</evidence>
<dbReference type="EMBL" id="EAAA01000741">
    <property type="status" value="NOT_ANNOTATED_CDS"/>
    <property type="molecule type" value="Genomic_DNA"/>
</dbReference>
<reference evidence="1" key="3">
    <citation type="submission" date="2025-08" db="UniProtKB">
        <authorList>
            <consortium name="Ensembl"/>
        </authorList>
    </citation>
    <scope>IDENTIFICATION</scope>
</reference>
<name>F6ZSW4_CIOIN</name>
<keyword evidence="2" id="KW-1185">Reference proteome</keyword>
<reference evidence="1" key="2">
    <citation type="journal article" date="2008" name="Genome Biol.">
        <title>Improved genome assembly and evidence-based global gene model set for the chordate Ciona intestinalis: new insight into intron and operon populations.</title>
        <authorList>
            <person name="Satou Y."/>
            <person name="Mineta K."/>
            <person name="Ogasawara M."/>
            <person name="Sasakura Y."/>
            <person name="Shoguchi E."/>
            <person name="Ueno K."/>
            <person name="Yamada L."/>
            <person name="Matsumoto J."/>
            <person name="Wasserscheid J."/>
            <person name="Dewar K."/>
            <person name="Wiley G.B."/>
            <person name="Macmil S.L."/>
            <person name="Roe B.A."/>
            <person name="Zeller R.W."/>
            <person name="Hastings K.E."/>
            <person name="Lemaire P."/>
            <person name="Lindquist E."/>
            <person name="Endo T."/>
            <person name="Hotta K."/>
            <person name="Inaba K."/>
        </authorList>
    </citation>
    <scope>NUCLEOTIDE SEQUENCE [LARGE SCALE GENOMIC DNA]</scope>
    <source>
        <strain evidence="1">wild type</strain>
    </source>
</reference>
<protein>
    <submittedName>
        <fullName evidence="1">Uncharacterized protein</fullName>
    </submittedName>
</protein>
<organism evidence="1 2">
    <name type="scientific">Ciona intestinalis</name>
    <name type="common">Transparent sea squirt</name>
    <name type="synonym">Ascidia intestinalis</name>
    <dbReference type="NCBI Taxonomy" id="7719"/>
    <lineage>
        <taxon>Eukaryota</taxon>
        <taxon>Metazoa</taxon>
        <taxon>Chordata</taxon>
        <taxon>Tunicata</taxon>
        <taxon>Ascidiacea</taxon>
        <taxon>Phlebobranchia</taxon>
        <taxon>Cionidae</taxon>
        <taxon>Ciona</taxon>
    </lineage>
</organism>
<dbReference type="AlphaFoldDB" id="F6ZSW4"/>
<sequence>MPNNQINSKENTTAPSVWKGAEVQLNRNKTTTAISSSNKPFTICQDVDVPSQEQATPLASRKLSKSVEVILTERKWKKHEESDFHRAIREQHGDADHNVVRMYPVEKVYSAVGEFQPEEILAACWLKKQREEEEQKRLQSK</sequence>
<reference evidence="1" key="4">
    <citation type="submission" date="2025-09" db="UniProtKB">
        <authorList>
            <consortium name="Ensembl"/>
        </authorList>
    </citation>
    <scope>IDENTIFICATION</scope>
</reference>